<gene>
    <name evidence="3" type="ORF">SNEC2469_LOCUS34820</name>
</gene>
<comment type="caution">
    <text evidence="3">The sequence shown here is derived from an EMBL/GenBank/DDBJ whole genome shotgun (WGS) entry which is preliminary data.</text>
</comment>
<feature type="coiled-coil region" evidence="1">
    <location>
        <begin position="286"/>
        <end position="317"/>
    </location>
</feature>
<organism evidence="3 4">
    <name type="scientific">Symbiodinium necroappetens</name>
    <dbReference type="NCBI Taxonomy" id="1628268"/>
    <lineage>
        <taxon>Eukaryota</taxon>
        <taxon>Sar</taxon>
        <taxon>Alveolata</taxon>
        <taxon>Dinophyceae</taxon>
        <taxon>Suessiales</taxon>
        <taxon>Symbiodiniaceae</taxon>
        <taxon>Symbiodinium</taxon>
    </lineage>
</organism>
<feature type="coiled-coil region" evidence="1">
    <location>
        <begin position="189"/>
        <end position="216"/>
    </location>
</feature>
<feature type="compositionally biased region" description="Basic and acidic residues" evidence="2">
    <location>
        <begin position="95"/>
        <end position="110"/>
    </location>
</feature>
<feature type="region of interest" description="Disordered" evidence="2">
    <location>
        <begin position="93"/>
        <end position="114"/>
    </location>
</feature>
<protein>
    <submittedName>
        <fullName evidence="3">Uncharacterized protein</fullName>
    </submittedName>
</protein>
<accession>A0A813CGG2</accession>
<dbReference type="EMBL" id="CAJNJA010097863">
    <property type="protein sequence ID" value="CAE7942859.1"/>
    <property type="molecule type" value="Genomic_DNA"/>
</dbReference>
<dbReference type="Proteomes" id="UP000601435">
    <property type="component" value="Unassembled WGS sequence"/>
</dbReference>
<dbReference type="OrthoDB" id="427036at2759"/>
<dbReference type="AlphaFoldDB" id="A0A813CGG2"/>
<name>A0A813CGG2_9DINO</name>
<evidence type="ECO:0000313" key="3">
    <source>
        <dbReference type="EMBL" id="CAE7942859.1"/>
    </source>
</evidence>
<feature type="region of interest" description="Disordered" evidence="2">
    <location>
        <begin position="218"/>
        <end position="240"/>
    </location>
</feature>
<reference evidence="3" key="1">
    <citation type="submission" date="2021-02" db="EMBL/GenBank/DDBJ databases">
        <authorList>
            <person name="Dougan E. K."/>
            <person name="Rhodes N."/>
            <person name="Thang M."/>
            <person name="Chan C."/>
        </authorList>
    </citation>
    <scope>NUCLEOTIDE SEQUENCE</scope>
</reference>
<evidence type="ECO:0000256" key="2">
    <source>
        <dbReference type="SAM" id="MobiDB-lite"/>
    </source>
</evidence>
<sequence>MHSSRSEPGLSPWHHEMKDHVKGRVKELVLGRTGASWEDRLQEQKAKKVQAMKIIEKEQRETIKAATDKGIEKQQVYSPLLALRSAPLLSTSEKQAQRLEERRRDMENKTRSYHIQRSKILEKMRTRDPLFKVEDVSAAKVALADARRKKQAELQAEEKKRWEHLEECAAKGCHKRQTLYDLHNSPSFDERLAKAVEQKTKELKDLEKAQKDRIREAVEAGHNKSAAVSPLSACLRNPPDNMERQREILEERNRTMATAAREYLRKRDEMVERQRKREPLFSGAAVADATTQLEEKARKLKQEMAAEQLKNRQHILELQNKVLARPMMMEIKYGIAA</sequence>
<keyword evidence="4" id="KW-1185">Reference proteome</keyword>
<evidence type="ECO:0000256" key="1">
    <source>
        <dbReference type="SAM" id="Coils"/>
    </source>
</evidence>
<evidence type="ECO:0000313" key="4">
    <source>
        <dbReference type="Proteomes" id="UP000601435"/>
    </source>
</evidence>
<keyword evidence="1" id="KW-0175">Coiled coil</keyword>
<proteinExistence type="predicted"/>